<keyword evidence="3" id="KW-1185">Reference proteome</keyword>
<sequence>MSLFAIFPFLAPSESTPEQLTESNRRNDDSSRSLESASDLQMIGSRDRDVSSRRTHGIARSSRVDDLPSSRASAAETSRSSSAMKAHRSAIPEKGRRAVSGSSRRTQAPSTNDEQGRKPEYQKRRVEREDTMMMERAQLLHENKQLKKQLAELQGRASVPYKQIVDDRTREAEEREGQIQALLDVCTSGLEGAKSSLTVEDKFSVADVVKMVESLNGEIFRVSAYIAGLVEDFPKEHMKRVTWKQCLSQEAFSLVQKRVGPALTRFIEEKGTENQRDPLALQLAVQALFVWWSAHMVNSFGDGPTGVDMGILYQAIRETGQFVSSLQDKITNSFYAEETQAVSARWRAITSKKIMKLSKPTFTSFISYSIVGILKMAGAKIPPSGKHQLAIQNSIMAIAEIWKQIKEAVKEGVMSCDIDLALTFPGAEFDAVEMDVFSKTDSATHNLGPNTVLCPVTIGVKKSSVQQNDGGGANLITEEMLLKGKVVLSSELYYMCGWDNDKLSFFDLMP</sequence>
<dbReference type="EMBL" id="NHTK01001251">
    <property type="protein sequence ID" value="PPR01395.1"/>
    <property type="molecule type" value="Genomic_DNA"/>
</dbReference>
<dbReference type="InParanoid" id="A0A409YEI7"/>
<feature type="compositionally biased region" description="Low complexity" evidence="1">
    <location>
        <begin position="69"/>
        <end position="83"/>
    </location>
</feature>
<feature type="region of interest" description="Disordered" evidence="1">
    <location>
        <begin position="13"/>
        <end position="128"/>
    </location>
</feature>
<name>A0A409YEI7_9AGAR</name>
<evidence type="ECO:0000256" key="1">
    <source>
        <dbReference type="SAM" id="MobiDB-lite"/>
    </source>
</evidence>
<feature type="compositionally biased region" description="Polar residues" evidence="1">
    <location>
        <begin position="13"/>
        <end position="22"/>
    </location>
</feature>
<gene>
    <name evidence="2" type="ORF">CVT24_006234</name>
</gene>
<dbReference type="AlphaFoldDB" id="A0A409YEI7"/>
<evidence type="ECO:0000313" key="3">
    <source>
        <dbReference type="Proteomes" id="UP000284842"/>
    </source>
</evidence>
<feature type="compositionally biased region" description="Basic and acidic residues" evidence="1">
    <location>
        <begin position="23"/>
        <end position="32"/>
    </location>
</feature>
<organism evidence="2 3">
    <name type="scientific">Panaeolus cyanescens</name>
    <dbReference type="NCBI Taxonomy" id="181874"/>
    <lineage>
        <taxon>Eukaryota</taxon>
        <taxon>Fungi</taxon>
        <taxon>Dikarya</taxon>
        <taxon>Basidiomycota</taxon>
        <taxon>Agaricomycotina</taxon>
        <taxon>Agaricomycetes</taxon>
        <taxon>Agaricomycetidae</taxon>
        <taxon>Agaricales</taxon>
        <taxon>Agaricineae</taxon>
        <taxon>Galeropsidaceae</taxon>
        <taxon>Panaeolus</taxon>
    </lineage>
</organism>
<accession>A0A409YEI7</accession>
<feature type="compositionally biased region" description="Polar residues" evidence="1">
    <location>
        <begin position="100"/>
        <end position="113"/>
    </location>
</feature>
<protein>
    <submittedName>
        <fullName evidence="2">Uncharacterized protein</fullName>
    </submittedName>
</protein>
<dbReference type="OrthoDB" id="3147752at2759"/>
<feature type="compositionally biased region" description="Basic and acidic residues" evidence="1">
    <location>
        <begin position="114"/>
        <end position="128"/>
    </location>
</feature>
<dbReference type="Proteomes" id="UP000284842">
    <property type="component" value="Unassembled WGS sequence"/>
</dbReference>
<reference evidence="2 3" key="1">
    <citation type="journal article" date="2018" name="Evol. Lett.">
        <title>Horizontal gene cluster transfer increased hallucinogenic mushroom diversity.</title>
        <authorList>
            <person name="Reynolds H.T."/>
            <person name="Vijayakumar V."/>
            <person name="Gluck-Thaler E."/>
            <person name="Korotkin H.B."/>
            <person name="Matheny P.B."/>
            <person name="Slot J.C."/>
        </authorList>
    </citation>
    <scope>NUCLEOTIDE SEQUENCE [LARGE SCALE GENOMIC DNA]</scope>
    <source>
        <strain evidence="2 3">2629</strain>
    </source>
</reference>
<proteinExistence type="predicted"/>
<comment type="caution">
    <text evidence="2">The sequence shown here is derived from an EMBL/GenBank/DDBJ whole genome shotgun (WGS) entry which is preliminary data.</text>
</comment>
<evidence type="ECO:0000313" key="2">
    <source>
        <dbReference type="EMBL" id="PPR01395.1"/>
    </source>
</evidence>